<accession>A0A2P2K9T4</accession>
<protein>
    <submittedName>
        <fullName evidence="1">S-hydroxymethylglutathione dehydrogenase</fullName>
    </submittedName>
</protein>
<dbReference type="AlphaFoldDB" id="A0A2P2K9T4"/>
<proteinExistence type="predicted"/>
<sequence length="39" mass="4611">MKSESVQSKQFQKVPKDEYFPCCKHEQVHGEGQKRDTDQ</sequence>
<name>A0A2P2K9T4_RHIMU</name>
<evidence type="ECO:0000313" key="1">
    <source>
        <dbReference type="EMBL" id="MBX02442.1"/>
    </source>
</evidence>
<reference evidence="1" key="1">
    <citation type="submission" date="2018-02" db="EMBL/GenBank/DDBJ databases">
        <title>Rhizophora mucronata_Transcriptome.</title>
        <authorList>
            <person name="Meera S.P."/>
            <person name="Sreeshan A."/>
            <person name="Augustine A."/>
        </authorList>
    </citation>
    <scope>NUCLEOTIDE SEQUENCE</scope>
    <source>
        <tissue evidence="1">Leaf</tissue>
    </source>
</reference>
<organism evidence="1">
    <name type="scientific">Rhizophora mucronata</name>
    <name type="common">Asiatic mangrove</name>
    <dbReference type="NCBI Taxonomy" id="61149"/>
    <lineage>
        <taxon>Eukaryota</taxon>
        <taxon>Viridiplantae</taxon>
        <taxon>Streptophyta</taxon>
        <taxon>Embryophyta</taxon>
        <taxon>Tracheophyta</taxon>
        <taxon>Spermatophyta</taxon>
        <taxon>Magnoliopsida</taxon>
        <taxon>eudicotyledons</taxon>
        <taxon>Gunneridae</taxon>
        <taxon>Pentapetalae</taxon>
        <taxon>rosids</taxon>
        <taxon>fabids</taxon>
        <taxon>Malpighiales</taxon>
        <taxon>Rhizophoraceae</taxon>
        <taxon>Rhizophora</taxon>
    </lineage>
</organism>
<dbReference type="EMBL" id="GGEC01021958">
    <property type="protein sequence ID" value="MBX02442.1"/>
    <property type="molecule type" value="Transcribed_RNA"/>
</dbReference>